<keyword evidence="6" id="KW-1185">Reference proteome</keyword>
<sequence>MENKKIKWGILSTGWIAHKFATALQVVDNCEICAVGSRNLESALSFASEFNIPKAYGSYEELVKDIDVDVIYIGTPHNLHLENTLLALNHNKNVLCEKPMGVNEREVNIMIDKAKEKNLFLMEALWSRFLPNIIKAKDLITEGQIGEVNFLKASFCIRSSGAQQYRHFNIDLCGGTTLDIGIYNIFLSLFLLGKPDKMVAVAGLNDQGCDTNSSYVFNYGKEKLAVMYSSFLADLPVVAEIHGTKGKIILEHMWFCPGNVKLISDTGVEQIFDFEINGNGYELEAQEVVHCVLNEQKQSDKWSLEHSLELVRAMDEIRHQCGIVYPNHDL</sequence>
<dbReference type="Pfam" id="PF22725">
    <property type="entry name" value="GFO_IDH_MocA_C3"/>
    <property type="match status" value="1"/>
</dbReference>
<name>E4T555_PALPW</name>
<dbReference type="Pfam" id="PF01408">
    <property type="entry name" value="GFO_IDH_MocA"/>
    <property type="match status" value="1"/>
</dbReference>
<proteinExistence type="inferred from homology"/>
<evidence type="ECO:0000256" key="1">
    <source>
        <dbReference type="ARBA" id="ARBA00010928"/>
    </source>
</evidence>
<evidence type="ECO:0000259" key="4">
    <source>
        <dbReference type="Pfam" id="PF22725"/>
    </source>
</evidence>
<organism evidence="5 6">
    <name type="scientific">Paludibacter propionicigenes (strain DSM 17365 / JCM 13257 / WB4)</name>
    <dbReference type="NCBI Taxonomy" id="694427"/>
    <lineage>
        <taxon>Bacteria</taxon>
        <taxon>Pseudomonadati</taxon>
        <taxon>Bacteroidota</taxon>
        <taxon>Bacteroidia</taxon>
        <taxon>Bacteroidales</taxon>
        <taxon>Paludibacteraceae</taxon>
        <taxon>Paludibacter</taxon>
    </lineage>
</organism>
<dbReference type="InterPro" id="IPR055170">
    <property type="entry name" value="GFO_IDH_MocA-like_dom"/>
</dbReference>
<dbReference type="RefSeq" id="WP_013445218.1">
    <property type="nucleotide sequence ID" value="NC_014734.1"/>
</dbReference>
<dbReference type="Gene3D" id="3.30.360.10">
    <property type="entry name" value="Dihydrodipicolinate Reductase, domain 2"/>
    <property type="match status" value="1"/>
</dbReference>
<feature type="domain" description="GFO/IDH/MocA-like oxidoreductase" evidence="4">
    <location>
        <begin position="134"/>
        <end position="248"/>
    </location>
</feature>
<dbReference type="KEGG" id="ppn:Palpr_1709"/>
<comment type="similarity">
    <text evidence="1">Belongs to the Gfo/Idh/MocA family.</text>
</comment>
<dbReference type="GO" id="GO:0000166">
    <property type="term" value="F:nucleotide binding"/>
    <property type="evidence" value="ECO:0007669"/>
    <property type="project" value="InterPro"/>
</dbReference>
<dbReference type="InterPro" id="IPR036291">
    <property type="entry name" value="NAD(P)-bd_dom_sf"/>
</dbReference>
<dbReference type="HOGENOM" id="CLU_023194_7_2_10"/>
<feature type="domain" description="Gfo/Idh/MocA-like oxidoreductase N-terminal" evidence="3">
    <location>
        <begin position="6"/>
        <end position="122"/>
    </location>
</feature>
<evidence type="ECO:0000256" key="2">
    <source>
        <dbReference type="ARBA" id="ARBA00023002"/>
    </source>
</evidence>
<dbReference type="GO" id="GO:0016491">
    <property type="term" value="F:oxidoreductase activity"/>
    <property type="evidence" value="ECO:0007669"/>
    <property type="project" value="UniProtKB-KW"/>
</dbReference>
<dbReference type="AlphaFoldDB" id="E4T555"/>
<dbReference type="eggNOG" id="COG0673">
    <property type="taxonomic scope" value="Bacteria"/>
</dbReference>
<dbReference type="STRING" id="694427.Palpr_1709"/>
<keyword evidence="2" id="KW-0560">Oxidoreductase</keyword>
<evidence type="ECO:0000313" key="6">
    <source>
        <dbReference type="Proteomes" id="UP000008718"/>
    </source>
</evidence>
<evidence type="ECO:0000313" key="5">
    <source>
        <dbReference type="EMBL" id="ADQ79849.1"/>
    </source>
</evidence>
<protein>
    <submittedName>
        <fullName evidence="5">Oxidoreductase domain protein</fullName>
    </submittedName>
</protein>
<dbReference type="PANTHER" id="PTHR22604">
    <property type="entry name" value="OXIDOREDUCTASES"/>
    <property type="match status" value="1"/>
</dbReference>
<dbReference type="InterPro" id="IPR050984">
    <property type="entry name" value="Gfo/Idh/MocA_domain"/>
</dbReference>
<gene>
    <name evidence="5" type="ordered locus">Palpr_1709</name>
</gene>
<dbReference type="Proteomes" id="UP000008718">
    <property type="component" value="Chromosome"/>
</dbReference>
<dbReference type="InterPro" id="IPR000683">
    <property type="entry name" value="Gfo/Idh/MocA-like_OxRdtase_N"/>
</dbReference>
<dbReference type="OrthoDB" id="9795543at2"/>
<accession>E4T555</accession>
<reference evidence="5 6" key="2">
    <citation type="journal article" date="2011" name="Stand. Genomic Sci.">
        <title>Complete genome sequence of Paludibacter propionicigenes type strain (WB4).</title>
        <authorList>
            <person name="Gronow S."/>
            <person name="Munk C."/>
            <person name="Lapidus A."/>
            <person name="Nolan M."/>
            <person name="Lucas S."/>
            <person name="Hammon N."/>
            <person name="Deshpande S."/>
            <person name="Cheng J.F."/>
            <person name="Tapia R."/>
            <person name="Han C."/>
            <person name="Goodwin L."/>
            <person name="Pitluck S."/>
            <person name="Liolios K."/>
            <person name="Ivanova N."/>
            <person name="Mavromatis K."/>
            <person name="Mikhailova N."/>
            <person name="Pati A."/>
            <person name="Chen A."/>
            <person name="Palaniappan K."/>
            <person name="Land M."/>
            <person name="Hauser L."/>
            <person name="Chang Y.J."/>
            <person name="Jeffries C.D."/>
            <person name="Brambilla E."/>
            <person name="Rohde M."/>
            <person name="Goker M."/>
            <person name="Detter J.C."/>
            <person name="Woyke T."/>
            <person name="Bristow J."/>
            <person name="Eisen J.A."/>
            <person name="Markowitz V."/>
            <person name="Hugenholtz P."/>
            <person name="Kyrpides N.C."/>
            <person name="Klenk H.P."/>
        </authorList>
    </citation>
    <scope>NUCLEOTIDE SEQUENCE [LARGE SCALE GENOMIC DNA]</scope>
    <source>
        <strain evidence="6">DSM 17365 / JCM 13257 / WB4</strain>
    </source>
</reference>
<dbReference type="Gene3D" id="3.40.50.720">
    <property type="entry name" value="NAD(P)-binding Rossmann-like Domain"/>
    <property type="match status" value="1"/>
</dbReference>
<evidence type="ECO:0000259" key="3">
    <source>
        <dbReference type="Pfam" id="PF01408"/>
    </source>
</evidence>
<dbReference type="EMBL" id="CP002345">
    <property type="protein sequence ID" value="ADQ79849.1"/>
    <property type="molecule type" value="Genomic_DNA"/>
</dbReference>
<dbReference type="SUPFAM" id="SSF51735">
    <property type="entry name" value="NAD(P)-binding Rossmann-fold domains"/>
    <property type="match status" value="1"/>
</dbReference>
<dbReference type="SUPFAM" id="SSF55347">
    <property type="entry name" value="Glyceraldehyde-3-phosphate dehydrogenase-like, C-terminal domain"/>
    <property type="match status" value="1"/>
</dbReference>
<dbReference type="PANTHER" id="PTHR22604:SF105">
    <property type="entry name" value="TRANS-1,2-DIHYDROBENZENE-1,2-DIOL DEHYDROGENASE"/>
    <property type="match status" value="1"/>
</dbReference>
<reference key="1">
    <citation type="submission" date="2010-11" db="EMBL/GenBank/DDBJ databases">
        <title>The complete genome of Paludibacter propionicigenes DSM 17365.</title>
        <authorList>
            <consortium name="US DOE Joint Genome Institute (JGI-PGF)"/>
            <person name="Lucas S."/>
            <person name="Copeland A."/>
            <person name="Lapidus A."/>
            <person name="Bruce D."/>
            <person name="Goodwin L."/>
            <person name="Pitluck S."/>
            <person name="Kyrpides N."/>
            <person name="Mavromatis K."/>
            <person name="Ivanova N."/>
            <person name="Munk A.C."/>
            <person name="Brettin T."/>
            <person name="Detter J.C."/>
            <person name="Han C."/>
            <person name="Tapia R."/>
            <person name="Land M."/>
            <person name="Hauser L."/>
            <person name="Markowitz V."/>
            <person name="Cheng J.-F."/>
            <person name="Hugenholtz P."/>
            <person name="Woyke T."/>
            <person name="Wu D."/>
            <person name="Gronow S."/>
            <person name="Wellnitz S."/>
            <person name="Brambilla E."/>
            <person name="Klenk H.-P."/>
            <person name="Eisen J.A."/>
        </authorList>
    </citation>
    <scope>NUCLEOTIDE SEQUENCE</scope>
    <source>
        <strain>WB4</strain>
    </source>
</reference>